<dbReference type="EMBL" id="CP016809">
    <property type="protein sequence ID" value="ANY75370.1"/>
    <property type="molecule type" value="Genomic_DNA"/>
</dbReference>
<accession>A0A1B2E5W2</accession>
<evidence type="ECO:0000313" key="1">
    <source>
        <dbReference type="EMBL" id="ANY75370.1"/>
    </source>
</evidence>
<dbReference type="InterPro" id="IPR016181">
    <property type="entry name" value="Acyl_CoA_acyltransferase"/>
</dbReference>
<reference evidence="1" key="1">
    <citation type="submission" date="2016-08" db="EMBL/GenBank/DDBJ databases">
        <title>Complete Genome Seqeunce of Paenibacillus sp. nov. IHBB 9852 from high altitute lake of Indian trans-Himalayas.</title>
        <authorList>
            <person name="Kiran S."/>
            <person name="Swarnkar M.K."/>
            <person name="Rana A."/>
            <person name="Tewari R."/>
            <person name="Gulati A."/>
        </authorList>
    </citation>
    <scope>NUCLEOTIDE SEQUENCE [LARGE SCALE GENOMIC DNA]</scope>
    <source>
        <strain evidence="1">IHBB 9852</strain>
    </source>
</reference>
<dbReference type="InterPro" id="IPR027365">
    <property type="entry name" value="GNAT_acetyltra_YdfB-like"/>
</dbReference>
<organism evidence="1">
    <name type="scientific">Paenibacillus ihbetae</name>
    <dbReference type="NCBI Taxonomy" id="1870820"/>
    <lineage>
        <taxon>Bacteria</taxon>
        <taxon>Bacillati</taxon>
        <taxon>Bacillota</taxon>
        <taxon>Bacilli</taxon>
        <taxon>Bacillales</taxon>
        <taxon>Paenibacillaceae</taxon>
        <taxon>Paenibacillus</taxon>
    </lineage>
</organism>
<dbReference type="AlphaFoldDB" id="A0A1B2E5W2"/>
<name>A0A1B2E5W2_9BACL</name>
<dbReference type="Pfam" id="PF12746">
    <property type="entry name" value="GNAT_acetyltran"/>
    <property type="match status" value="1"/>
</dbReference>
<dbReference type="RefSeq" id="WP_099479086.1">
    <property type="nucleotide sequence ID" value="NZ_CP016809.1"/>
</dbReference>
<proteinExistence type="predicted"/>
<dbReference type="Gene3D" id="3.40.630.30">
    <property type="match status" value="1"/>
</dbReference>
<dbReference type="KEGG" id="pib:BBD41_23895"/>
<gene>
    <name evidence="1" type="ORF">BBD41_23895</name>
</gene>
<dbReference type="SUPFAM" id="SSF55729">
    <property type="entry name" value="Acyl-CoA N-acyltransferases (Nat)"/>
    <property type="match status" value="1"/>
</dbReference>
<protein>
    <submittedName>
        <fullName evidence="1">Uncharacterized protein</fullName>
    </submittedName>
</protein>
<sequence length="235" mass="26350">MTHAGYDDAELMRIQSETLYLLDGRRRIIGINEPSQTADTAVFVGTTRLGRELLVAADMPDPIEEELRMQCERETDIMQMIKTIEQYLPVKQIWIGPAYVFPSEPGEPSADPGIVLIDQSNAYLLETYFPEIKSEIEERLPVIGCVIGDTAVSVCCSARTSAKAAEASLSTASEFRGRGLAAKAAARWGWEIRRLGRIPLYSTAWDNLSSQWLARKLDLYQYGTDFHITIQRNCL</sequence>